<keyword evidence="3" id="KW-1185">Reference proteome</keyword>
<feature type="region of interest" description="Disordered" evidence="1">
    <location>
        <begin position="117"/>
        <end position="139"/>
    </location>
</feature>
<gene>
    <name evidence="2" type="ORF">D7D52_18450</name>
</gene>
<protein>
    <submittedName>
        <fullName evidence="2">YbaB/EbfC family DNA-binding protein</fullName>
    </submittedName>
</protein>
<dbReference type="EMBL" id="CP032568">
    <property type="protein sequence ID" value="AYF75505.1"/>
    <property type="molecule type" value="Genomic_DNA"/>
</dbReference>
<proteinExistence type="predicted"/>
<evidence type="ECO:0000256" key="1">
    <source>
        <dbReference type="SAM" id="MobiDB-lite"/>
    </source>
</evidence>
<accession>A0A386ZFW1</accession>
<keyword evidence="2" id="KW-0238">DNA-binding</keyword>
<dbReference type="KEGG" id="nyu:D7D52_18450"/>
<dbReference type="RefSeq" id="WP_120738081.1">
    <property type="nucleotide sequence ID" value="NZ_CP032568.1"/>
</dbReference>
<dbReference type="Proteomes" id="UP000267164">
    <property type="component" value="Chromosome"/>
</dbReference>
<reference evidence="2 3" key="1">
    <citation type="submission" date="2018-09" db="EMBL/GenBank/DDBJ databases">
        <title>Nocardia yunnanensis sp. nov., an actinomycete isolated from a soil sample.</title>
        <authorList>
            <person name="Zhang J."/>
        </authorList>
    </citation>
    <scope>NUCLEOTIDE SEQUENCE [LARGE SCALE GENOMIC DNA]</scope>
    <source>
        <strain evidence="2 3">CFHS0054</strain>
    </source>
</reference>
<organism evidence="2 3">
    <name type="scientific">Nocardia yunnanensis</name>
    <dbReference type="NCBI Taxonomy" id="2382165"/>
    <lineage>
        <taxon>Bacteria</taxon>
        <taxon>Bacillati</taxon>
        <taxon>Actinomycetota</taxon>
        <taxon>Actinomycetes</taxon>
        <taxon>Mycobacteriales</taxon>
        <taxon>Nocardiaceae</taxon>
        <taxon>Nocardia</taxon>
    </lineage>
</organism>
<dbReference type="GO" id="GO:0003677">
    <property type="term" value="F:DNA binding"/>
    <property type="evidence" value="ECO:0007669"/>
    <property type="project" value="UniProtKB-KW"/>
</dbReference>
<dbReference type="AlphaFoldDB" id="A0A386ZFW1"/>
<dbReference type="OrthoDB" id="4561192at2"/>
<name>A0A386ZFW1_9NOCA</name>
<evidence type="ECO:0000313" key="2">
    <source>
        <dbReference type="EMBL" id="AYF75505.1"/>
    </source>
</evidence>
<evidence type="ECO:0000313" key="3">
    <source>
        <dbReference type="Proteomes" id="UP000267164"/>
    </source>
</evidence>
<sequence>MPASPESRFEEIAQKARKAQDAIDKIRGSISLAGVRIEVNAEGRITGLDMANHELAQMIVFAHNQALDAALEQVAEQRRILAEDTAVSAIIRRLIAEVPPAEPPAPRLREVSAIRAGDEPNEVLPRPEPIPEPWDDPDYQNPFALPRHIQRRYGICP</sequence>